<feature type="repeat" description="WD" evidence="3">
    <location>
        <begin position="649"/>
        <end position="690"/>
    </location>
</feature>
<dbReference type="Gene3D" id="2.130.10.10">
    <property type="entry name" value="YVTN repeat-like/Quinoprotein amine dehydrogenase"/>
    <property type="match status" value="6"/>
</dbReference>
<dbReference type="PANTHER" id="PTHR22847:SF637">
    <property type="entry name" value="WD REPEAT DOMAIN 5B"/>
    <property type="match status" value="1"/>
</dbReference>
<evidence type="ECO:0000313" key="5">
    <source>
        <dbReference type="EMBL" id="MBE9077385.1"/>
    </source>
</evidence>
<dbReference type="InterPro" id="IPR020472">
    <property type="entry name" value="WD40_PAC1"/>
</dbReference>
<dbReference type="SMART" id="SM00320">
    <property type="entry name" value="WD40"/>
    <property type="match status" value="14"/>
</dbReference>
<dbReference type="Pfam" id="PF25168">
    <property type="entry name" value="Beta-prop_WDR36-Utp21_2nd"/>
    <property type="match status" value="1"/>
</dbReference>
<keyword evidence="2" id="KW-0677">Repeat</keyword>
<feature type="repeat" description="WD" evidence="3">
    <location>
        <begin position="775"/>
        <end position="816"/>
    </location>
</feature>
<feature type="repeat" description="WD" evidence="3">
    <location>
        <begin position="607"/>
        <end position="648"/>
    </location>
</feature>
<feature type="repeat" description="WD" evidence="3">
    <location>
        <begin position="996"/>
        <end position="1037"/>
    </location>
</feature>
<dbReference type="AlphaFoldDB" id="A0A8J7ALW1"/>
<dbReference type="Pfam" id="PF00400">
    <property type="entry name" value="WD40"/>
    <property type="match status" value="10"/>
</dbReference>
<feature type="repeat" description="WD" evidence="3">
    <location>
        <begin position="1122"/>
        <end position="1163"/>
    </location>
</feature>
<evidence type="ECO:0000256" key="1">
    <source>
        <dbReference type="ARBA" id="ARBA00022574"/>
    </source>
</evidence>
<dbReference type="PRINTS" id="PR00320">
    <property type="entry name" value="GPROTEINBRPT"/>
</dbReference>
<keyword evidence="1 3" id="KW-0853">WD repeat</keyword>
<feature type="repeat" description="WD" evidence="3">
    <location>
        <begin position="955"/>
        <end position="996"/>
    </location>
</feature>
<dbReference type="PRINTS" id="PR00364">
    <property type="entry name" value="DISEASERSIST"/>
</dbReference>
<proteinExistence type="predicted"/>
<protein>
    <recommendedName>
        <fullName evidence="4">NB-ARC domain-containing protein</fullName>
    </recommendedName>
</protein>
<feature type="repeat" description="WD" evidence="3">
    <location>
        <begin position="1038"/>
        <end position="1079"/>
    </location>
</feature>
<feature type="repeat" description="WD" evidence="3">
    <location>
        <begin position="913"/>
        <end position="954"/>
    </location>
</feature>
<evidence type="ECO:0000259" key="4">
    <source>
        <dbReference type="Pfam" id="PF00931"/>
    </source>
</evidence>
<keyword evidence="6" id="KW-1185">Reference proteome</keyword>
<dbReference type="PROSITE" id="PS50294">
    <property type="entry name" value="WD_REPEATS_REGION"/>
    <property type="match status" value="13"/>
</dbReference>
<dbReference type="FunFam" id="2.130.10.10:FF:000228">
    <property type="entry name" value="COMPASS-like H3K4 histone methylase component WDR5A"/>
    <property type="match status" value="1"/>
</dbReference>
<dbReference type="InterPro" id="IPR019775">
    <property type="entry name" value="WD40_repeat_CS"/>
</dbReference>
<dbReference type="InterPro" id="IPR001680">
    <property type="entry name" value="WD40_rpt"/>
</dbReference>
<reference evidence="5" key="1">
    <citation type="submission" date="2020-10" db="EMBL/GenBank/DDBJ databases">
        <authorList>
            <person name="Castelo-Branco R."/>
            <person name="Eusebio N."/>
            <person name="Adriana R."/>
            <person name="Vieira A."/>
            <person name="Brugerolle De Fraissinette N."/>
            <person name="Rezende De Castro R."/>
            <person name="Schneider M.P."/>
            <person name="Vasconcelos V."/>
            <person name="Leao P.N."/>
        </authorList>
    </citation>
    <scope>NUCLEOTIDE SEQUENCE</scope>
    <source>
        <strain evidence="5">LEGE 07310</strain>
    </source>
</reference>
<dbReference type="InterPro" id="IPR036322">
    <property type="entry name" value="WD40_repeat_dom_sf"/>
</dbReference>
<evidence type="ECO:0000256" key="3">
    <source>
        <dbReference type="PROSITE-ProRule" id="PRU00221"/>
    </source>
</evidence>
<organism evidence="5 6">
    <name type="scientific">Vasconcelosia minhoensis LEGE 07310</name>
    <dbReference type="NCBI Taxonomy" id="915328"/>
    <lineage>
        <taxon>Bacteria</taxon>
        <taxon>Bacillati</taxon>
        <taxon>Cyanobacteriota</taxon>
        <taxon>Cyanophyceae</taxon>
        <taxon>Nodosilineales</taxon>
        <taxon>Cymatolegaceae</taxon>
        <taxon>Vasconcelosia</taxon>
        <taxon>Vasconcelosia minhoensis</taxon>
    </lineage>
</organism>
<feature type="repeat" description="WD" evidence="3">
    <location>
        <begin position="733"/>
        <end position="774"/>
    </location>
</feature>
<dbReference type="InterPro" id="IPR027417">
    <property type="entry name" value="P-loop_NTPase"/>
</dbReference>
<dbReference type="SUPFAM" id="SSF52540">
    <property type="entry name" value="P-loop containing nucleoside triphosphate hydrolases"/>
    <property type="match status" value="1"/>
</dbReference>
<dbReference type="Pfam" id="PF00931">
    <property type="entry name" value="NB-ARC"/>
    <property type="match status" value="1"/>
</dbReference>
<dbReference type="InterPro" id="IPR002182">
    <property type="entry name" value="NB-ARC"/>
</dbReference>
<gene>
    <name evidence="5" type="ORF">IQ241_08755</name>
</gene>
<sequence>MDTRRASESGLILIDRARRRLGWNKSGEAWCQAAYTSRSTLNRFWSRQPIRQDAFVAICSAVGVSWEQVVATAAEAPTPDLAPPGPAGRQDWGEAPDIPLFCGRHPELATLEQWAGRDRCRLILISGMGGMGKTALAIKSAQQLTCQTTIPIFDQMIWRSLRNGPPLDRLLTELIQILAEQQAADLATSLSGKLARLLDDLRRYRCLLILDNAEAILQSRDRQGSYRPGYEGYEQLFQAIGDTDHSSCLYLTSREKPKGLAALEGDTLPVRCLQLSGLPETAVQTLFKAKGTFTGTETAWSRIGQRYGGNPLALKIAASAVKDLFEGNLNHFLAFLAEHAFIFDDIRDLLAQQFSRLPPLEQTLMYWLAISREPITLATLQAKLLIPVAPSELLKALAALQNRSLIEKKRDRYTQQPVIMEFVSAVLIEQVCTELESGQIALLKSHALIEARAKDYVRETQSRFILQRVVDGLTVRLGSLRQLEAKIQAVLTQLRTTRDRNAAKPHFCSQEIGYACGNLINLLSQMQADLNGYDFSGMPVFEANLQGINLHQVNFSRAELGRAVFTETLGNVLSAAFSPDGQLLATCDTDCQIRLWQVQTGQLRLICRGHSNWVRSVAFSPDGQTLVSGGADQTVRCWEVATGRCLSLGRGHRGEVYAVAFSPQGHQLASSSGDGTLRLWNRDSGQCGRIFSGHSSWVRSVVFSPDGRTLASGSDDQTLKLWDCQTGHCLQTLTGHGSWVRSVAFSPEGQTLASGSGDRTLKLWDYQTGRCLKTYSGHSDGVYSIAFSRDGAQLVSGSGDHTAKLWDRATGQCLKTLSGHCNQINAVALSPDGQTLACVSLDQTVKLWDAQSGNCFKTWQSHTDWAFPVAIAPAAQLSAAAHLESADNLLITGSSDRSIRLWNIETGKNFSTLQGHTDQVFSLSVSAASQRLASGGTDRTVRLWSLSSGQCLRTLQGHRDWVRTVALSSDGSFLVSGSDDQTIRFWDVNTGQCLKTLNDGGQVYSIALSRDATTLASGSTDPTVRLWDVETGCCIKTFVGHTNRVFSVALSPDGQTLASGSTDCTIRLWNTATGQCLRTLAGHENWVFSVAISPNGKRLASAAHDQTMRVWNLTTGECLHVCRGHTHLVSFVRFSSSGKRIASGSQDQTARLWDAETGHCLQVFRANRLYEGMNITGAQGLTQAQRDTLAALGAVDYQL</sequence>
<dbReference type="SUPFAM" id="SSF50978">
    <property type="entry name" value="WD40 repeat-like"/>
    <property type="match status" value="2"/>
</dbReference>
<dbReference type="CDD" id="cd01120">
    <property type="entry name" value="RecA-like_superfamily"/>
    <property type="match status" value="1"/>
</dbReference>
<comment type="caution">
    <text evidence="5">The sequence shown here is derived from an EMBL/GenBank/DDBJ whole genome shotgun (WGS) entry which is preliminary data.</text>
</comment>
<feature type="repeat" description="WD" evidence="3">
    <location>
        <begin position="565"/>
        <end position="606"/>
    </location>
</feature>
<dbReference type="PROSITE" id="PS50082">
    <property type="entry name" value="WD_REPEATS_2"/>
    <property type="match status" value="14"/>
</dbReference>
<dbReference type="InterPro" id="IPR015943">
    <property type="entry name" value="WD40/YVTN_repeat-like_dom_sf"/>
</dbReference>
<dbReference type="CDD" id="cd00200">
    <property type="entry name" value="WD40"/>
    <property type="match status" value="2"/>
</dbReference>
<feature type="repeat" description="WD" evidence="3">
    <location>
        <begin position="888"/>
        <end position="912"/>
    </location>
</feature>
<feature type="repeat" description="WD" evidence="3">
    <location>
        <begin position="691"/>
        <end position="732"/>
    </location>
</feature>
<evidence type="ECO:0000313" key="6">
    <source>
        <dbReference type="Proteomes" id="UP000636505"/>
    </source>
</evidence>
<dbReference type="PANTHER" id="PTHR22847">
    <property type="entry name" value="WD40 REPEAT PROTEIN"/>
    <property type="match status" value="1"/>
</dbReference>
<feature type="domain" description="NB-ARC" evidence="4">
    <location>
        <begin position="120"/>
        <end position="212"/>
    </location>
</feature>
<dbReference type="GO" id="GO:0043531">
    <property type="term" value="F:ADP binding"/>
    <property type="evidence" value="ECO:0007669"/>
    <property type="project" value="InterPro"/>
</dbReference>
<accession>A0A8J7ALW1</accession>
<name>A0A8J7ALW1_9CYAN</name>
<evidence type="ECO:0000256" key="2">
    <source>
        <dbReference type="ARBA" id="ARBA00022737"/>
    </source>
</evidence>
<dbReference type="RefSeq" id="WP_193906090.1">
    <property type="nucleotide sequence ID" value="NZ_JADEXG010000016.1"/>
</dbReference>
<dbReference type="Proteomes" id="UP000636505">
    <property type="component" value="Unassembled WGS sequence"/>
</dbReference>
<dbReference type="SUPFAM" id="SSF141571">
    <property type="entry name" value="Pentapeptide repeat-like"/>
    <property type="match status" value="1"/>
</dbReference>
<feature type="repeat" description="WD" evidence="3">
    <location>
        <begin position="1080"/>
        <end position="1121"/>
    </location>
</feature>
<dbReference type="EMBL" id="JADEXG010000016">
    <property type="protein sequence ID" value="MBE9077385.1"/>
    <property type="molecule type" value="Genomic_DNA"/>
</dbReference>
<dbReference type="PROSITE" id="PS00678">
    <property type="entry name" value="WD_REPEATS_1"/>
    <property type="match status" value="6"/>
</dbReference>
<feature type="repeat" description="WD" evidence="3">
    <location>
        <begin position="817"/>
        <end position="858"/>
    </location>
</feature>
<dbReference type="Gene3D" id="3.40.50.300">
    <property type="entry name" value="P-loop containing nucleotide triphosphate hydrolases"/>
    <property type="match status" value="1"/>
</dbReference>